<organism evidence="1 2">
    <name type="scientific">Eruca vesicaria subsp. sativa</name>
    <name type="common">Garden rocket</name>
    <name type="synonym">Eruca sativa</name>
    <dbReference type="NCBI Taxonomy" id="29727"/>
    <lineage>
        <taxon>Eukaryota</taxon>
        <taxon>Viridiplantae</taxon>
        <taxon>Streptophyta</taxon>
        <taxon>Embryophyta</taxon>
        <taxon>Tracheophyta</taxon>
        <taxon>Spermatophyta</taxon>
        <taxon>Magnoliopsida</taxon>
        <taxon>eudicotyledons</taxon>
        <taxon>Gunneridae</taxon>
        <taxon>Pentapetalae</taxon>
        <taxon>rosids</taxon>
        <taxon>malvids</taxon>
        <taxon>Brassicales</taxon>
        <taxon>Brassicaceae</taxon>
        <taxon>Brassiceae</taxon>
        <taxon>Eruca</taxon>
    </lineage>
</organism>
<evidence type="ECO:0000313" key="1">
    <source>
        <dbReference type="EMBL" id="CAH8380656.1"/>
    </source>
</evidence>
<gene>
    <name evidence="1" type="ORF">ERUC_LOCUS33207</name>
</gene>
<proteinExistence type="predicted"/>
<comment type="caution">
    <text evidence="1">The sequence shown here is derived from an EMBL/GenBank/DDBJ whole genome shotgun (WGS) entry which is preliminary data.</text>
</comment>
<reference evidence="1 2" key="1">
    <citation type="submission" date="2022-03" db="EMBL/GenBank/DDBJ databases">
        <authorList>
            <person name="Macdonald S."/>
            <person name="Ahmed S."/>
            <person name="Newling K."/>
        </authorList>
    </citation>
    <scope>NUCLEOTIDE SEQUENCE [LARGE SCALE GENOMIC DNA]</scope>
</reference>
<dbReference type="AlphaFoldDB" id="A0ABC8LB22"/>
<name>A0ABC8LB22_ERUVS</name>
<keyword evidence="2" id="KW-1185">Reference proteome</keyword>
<sequence length="56" mass="6283">MSKKEISGHHLIEFMMVKWGLKSVKLVDGFFFLSSRKASLLTGNIQLVEIVLSCGK</sequence>
<dbReference type="EMBL" id="CAKOAT010490710">
    <property type="protein sequence ID" value="CAH8380656.1"/>
    <property type="molecule type" value="Genomic_DNA"/>
</dbReference>
<evidence type="ECO:0000313" key="2">
    <source>
        <dbReference type="Proteomes" id="UP001642260"/>
    </source>
</evidence>
<dbReference type="Proteomes" id="UP001642260">
    <property type="component" value="Unassembled WGS sequence"/>
</dbReference>
<protein>
    <submittedName>
        <fullName evidence="1">Uncharacterized protein</fullName>
    </submittedName>
</protein>
<accession>A0ABC8LB22</accession>